<dbReference type="KEGG" id="dfs:HGD76_02160"/>
<evidence type="ECO:0000259" key="1">
    <source>
        <dbReference type="Pfam" id="PF10047"/>
    </source>
</evidence>
<accession>A0A6H2BWX3</accession>
<proteinExistence type="predicted"/>
<dbReference type="Pfam" id="PF10047">
    <property type="entry name" value="DUF2281"/>
    <property type="match status" value="1"/>
</dbReference>
<dbReference type="AlphaFoldDB" id="A0A6H2BWX3"/>
<sequence length="97" mass="11250">MQNTANIEQIILNNLRQLPPEKQQEVLDFTEFLQQKLTTTKTKTSSPSLKEIAAMPLTQRHQHLAQFIPQTATDFLTNPELTEFSVLDTEDWELEHD</sequence>
<name>A0A6H2BWX3_DOLFA</name>
<evidence type="ECO:0000313" key="3">
    <source>
        <dbReference type="Proteomes" id="UP000502433"/>
    </source>
</evidence>
<dbReference type="InterPro" id="IPR018739">
    <property type="entry name" value="DUF2281"/>
</dbReference>
<dbReference type="EMBL" id="CP051206">
    <property type="protein sequence ID" value="QJB43209.1"/>
    <property type="molecule type" value="Genomic_DNA"/>
</dbReference>
<organism evidence="2 3">
    <name type="scientific">Dolichospermum flos-aquae CCAP 1403/13F</name>
    <dbReference type="NCBI Taxonomy" id="315271"/>
    <lineage>
        <taxon>Bacteria</taxon>
        <taxon>Bacillati</taxon>
        <taxon>Cyanobacteriota</taxon>
        <taxon>Cyanophyceae</taxon>
        <taxon>Nostocales</taxon>
        <taxon>Aphanizomenonaceae</taxon>
        <taxon>Dolichospermum</taxon>
    </lineage>
</organism>
<reference evidence="2 3" key="1">
    <citation type="submission" date="2020-04" db="EMBL/GenBank/DDBJ databases">
        <title>Genome-Wide Identification of 5-Methylcytosine Sites in Bacterial Genomes By High-Throughput Sequencing of MspJI Restriction Fragments.</title>
        <authorList>
            <person name="Wu V."/>
        </authorList>
    </citation>
    <scope>NUCLEOTIDE SEQUENCE [LARGE SCALE GENOMIC DNA]</scope>
    <source>
        <strain evidence="2 3">CCAP 1403/13f</strain>
    </source>
</reference>
<reference evidence="2 3" key="2">
    <citation type="submission" date="2020-04" db="EMBL/GenBank/DDBJ databases">
        <authorList>
            <person name="Fomenkov A."/>
            <person name="Anton B.P."/>
            <person name="Roberts R.J."/>
        </authorList>
    </citation>
    <scope>NUCLEOTIDE SEQUENCE [LARGE SCALE GENOMIC DNA]</scope>
    <source>
        <strain evidence="2 3">CCAP 1403/13f</strain>
    </source>
</reference>
<gene>
    <name evidence="2" type="ORF">HGD76_02160</name>
</gene>
<protein>
    <submittedName>
        <fullName evidence="2">DUF2281 domain-containing protein</fullName>
    </submittedName>
</protein>
<dbReference type="RefSeq" id="WP_148762543.1">
    <property type="nucleotide sequence ID" value="NZ_CP051206.1"/>
</dbReference>
<evidence type="ECO:0000313" key="2">
    <source>
        <dbReference type="EMBL" id="QJB43209.1"/>
    </source>
</evidence>
<dbReference type="Proteomes" id="UP000502433">
    <property type="component" value="Chromosome"/>
</dbReference>
<feature type="domain" description="DUF2281" evidence="1">
    <location>
        <begin position="11"/>
        <end position="47"/>
    </location>
</feature>